<dbReference type="Proteomes" id="UP000663877">
    <property type="component" value="Unassembled WGS sequence"/>
</dbReference>
<gene>
    <name evidence="3" type="ORF">BJG266_LOCUS43921</name>
    <name evidence="2" type="ORF">QVE165_LOCUS43895</name>
    <name evidence="4" type="ORF">QVE165_LOCUS60859</name>
</gene>
<dbReference type="SMART" id="SM01283">
    <property type="entry name" value="Costars"/>
    <property type="match status" value="1"/>
</dbReference>
<dbReference type="AlphaFoldDB" id="A0A815TY75"/>
<organism evidence="3 6">
    <name type="scientific">Adineta steineri</name>
    <dbReference type="NCBI Taxonomy" id="433720"/>
    <lineage>
        <taxon>Eukaryota</taxon>
        <taxon>Metazoa</taxon>
        <taxon>Spiralia</taxon>
        <taxon>Gnathifera</taxon>
        <taxon>Rotifera</taxon>
        <taxon>Eurotatoria</taxon>
        <taxon>Bdelloidea</taxon>
        <taxon>Adinetida</taxon>
        <taxon>Adinetidae</taxon>
        <taxon>Adineta</taxon>
    </lineage>
</organism>
<evidence type="ECO:0000259" key="1">
    <source>
        <dbReference type="SMART" id="SM01283"/>
    </source>
</evidence>
<proteinExistence type="predicted"/>
<evidence type="ECO:0000313" key="5">
    <source>
        <dbReference type="Proteomes" id="UP000663832"/>
    </source>
</evidence>
<accession>A0A815TY75</accession>
<dbReference type="OrthoDB" id="9871914at2759"/>
<dbReference type="Pfam" id="PF14705">
    <property type="entry name" value="Costars"/>
    <property type="match status" value="1"/>
</dbReference>
<comment type="caution">
    <text evidence="3">The sequence shown here is derived from an EMBL/GenBank/DDBJ whole genome shotgun (WGS) entry which is preliminary data.</text>
</comment>
<dbReference type="GO" id="GO:0003779">
    <property type="term" value="F:actin binding"/>
    <property type="evidence" value="ECO:0007669"/>
    <property type="project" value="InterPro"/>
</dbReference>
<dbReference type="InterPro" id="IPR027817">
    <property type="entry name" value="Costars_dom"/>
</dbReference>
<dbReference type="InterPro" id="IPR038095">
    <property type="entry name" value="Costars_sf"/>
</dbReference>
<evidence type="ECO:0000313" key="6">
    <source>
        <dbReference type="Proteomes" id="UP000663877"/>
    </source>
</evidence>
<dbReference type="GO" id="GO:0035025">
    <property type="term" value="P:positive regulation of Rho protein signal transduction"/>
    <property type="evidence" value="ECO:0007669"/>
    <property type="project" value="InterPro"/>
</dbReference>
<dbReference type="Proteomes" id="UP000663832">
    <property type="component" value="Unassembled WGS sequence"/>
</dbReference>
<keyword evidence="5" id="KW-1185">Reference proteome</keyword>
<dbReference type="EMBL" id="CAJNOI010003338">
    <property type="protein sequence ID" value="CAF1514624.1"/>
    <property type="molecule type" value="Genomic_DNA"/>
</dbReference>
<feature type="domain" description="Costars" evidence="1">
    <location>
        <begin position="114"/>
        <end position="191"/>
    </location>
</feature>
<evidence type="ECO:0000313" key="3">
    <source>
        <dbReference type="EMBL" id="CAF1514624.1"/>
    </source>
</evidence>
<dbReference type="EMBL" id="CAJNOM010003688">
    <property type="protein sequence ID" value="CAF1648293.1"/>
    <property type="molecule type" value="Genomic_DNA"/>
</dbReference>
<name>A0A815TY75_9BILA</name>
<evidence type="ECO:0000313" key="4">
    <source>
        <dbReference type="EMBL" id="CAF1648293.1"/>
    </source>
</evidence>
<reference evidence="3" key="1">
    <citation type="submission" date="2021-02" db="EMBL/GenBank/DDBJ databases">
        <authorList>
            <person name="Nowell W R."/>
        </authorList>
    </citation>
    <scope>NUCLEOTIDE SEQUENCE</scope>
</reference>
<dbReference type="PANTHER" id="PTHR22739">
    <property type="entry name" value="STRIATED MUSCLE ACTIVATOR OF RHO-DEPENDENT SIGNALING-RELATED"/>
    <property type="match status" value="1"/>
</dbReference>
<dbReference type="InterPro" id="IPR026111">
    <property type="entry name" value="Abra"/>
</dbReference>
<dbReference type="Gene3D" id="1.10.10.1540">
    <property type="entry name" value="Costar domain"/>
    <property type="match status" value="1"/>
</dbReference>
<dbReference type="PANTHER" id="PTHR22739:SF7">
    <property type="entry name" value="EG:152A3.3 PROTEIN-RELATED"/>
    <property type="match status" value="1"/>
</dbReference>
<protein>
    <recommendedName>
        <fullName evidence="1">Costars domain-containing protein</fullName>
    </recommendedName>
</protein>
<sequence>MYIYLCIRDTLPHLHWKSTSEEREKTTTIKKSPPVQKHLLGASQGEVSNRAAQFLEKAEALSKPTIEWSITNEDSLYVKFFILLIERNKTNIRYARPATGGRKVRHHNFDHDVNDAIEEVKYLCNVIRQCGKKNPIDGTMEITFGQLFNIYVDISSKLVGTLLRARKYHYLTFKGELLLQHRDENVIIKLL</sequence>
<evidence type="ECO:0000313" key="2">
    <source>
        <dbReference type="EMBL" id="CAF1507414.1"/>
    </source>
</evidence>
<dbReference type="EMBL" id="CAJNOM010000575">
    <property type="protein sequence ID" value="CAF1507414.1"/>
    <property type="molecule type" value="Genomic_DNA"/>
</dbReference>